<dbReference type="Pfam" id="PF01156">
    <property type="entry name" value="IU_nuc_hydro"/>
    <property type="match status" value="1"/>
</dbReference>
<dbReference type="RefSeq" id="XP_004357529.1">
    <property type="nucleotide sequence ID" value="XM_004357472.1"/>
</dbReference>
<dbReference type="InterPro" id="IPR036452">
    <property type="entry name" value="Ribo_hydro-like"/>
</dbReference>
<dbReference type="GO" id="GO:0006152">
    <property type="term" value="P:purine nucleoside catabolic process"/>
    <property type="evidence" value="ECO:0007669"/>
    <property type="project" value="TreeGrafter"/>
</dbReference>
<dbReference type="CDD" id="cd02651">
    <property type="entry name" value="nuc_hydro_IU_UC_XIUA"/>
    <property type="match status" value="1"/>
</dbReference>
<keyword evidence="3" id="KW-0326">Glycosidase</keyword>
<dbReference type="InterPro" id="IPR035940">
    <property type="entry name" value="CAP_sf"/>
</dbReference>
<proteinExistence type="inferred from homology"/>
<dbReference type="STRING" id="1054147.F4PYJ2"/>
<dbReference type="SUPFAM" id="SSF55797">
    <property type="entry name" value="PR-1-like"/>
    <property type="match status" value="1"/>
</dbReference>
<feature type="compositionally biased region" description="Polar residues" evidence="4">
    <location>
        <begin position="1"/>
        <end position="29"/>
    </location>
</feature>
<protein>
    <submittedName>
        <fullName evidence="7">N-D-ribosylpurine ribohydrolase</fullName>
    </submittedName>
</protein>
<feature type="domain" description="SCP" evidence="5">
    <location>
        <begin position="458"/>
        <end position="570"/>
    </location>
</feature>
<gene>
    <name evidence="7" type="primary">iunH</name>
    <name evidence="7" type="ORF">DFA_02044</name>
</gene>
<dbReference type="SUPFAM" id="SSF53590">
    <property type="entry name" value="Nucleoside hydrolase"/>
    <property type="match status" value="1"/>
</dbReference>
<evidence type="ECO:0000259" key="5">
    <source>
        <dbReference type="Pfam" id="PF00188"/>
    </source>
</evidence>
<keyword evidence="2" id="KW-0378">Hydrolase</keyword>
<dbReference type="KEGG" id="dfa:DFA_02044"/>
<organism evidence="7 8">
    <name type="scientific">Cavenderia fasciculata</name>
    <name type="common">Slime mold</name>
    <name type="synonym">Dictyostelium fasciculatum</name>
    <dbReference type="NCBI Taxonomy" id="261658"/>
    <lineage>
        <taxon>Eukaryota</taxon>
        <taxon>Amoebozoa</taxon>
        <taxon>Evosea</taxon>
        <taxon>Eumycetozoa</taxon>
        <taxon>Dictyostelia</taxon>
        <taxon>Acytosteliales</taxon>
        <taxon>Cavenderiaceae</taxon>
        <taxon>Cavenderia</taxon>
    </lineage>
</organism>
<dbReference type="PANTHER" id="PTHR12304:SF4">
    <property type="entry name" value="URIDINE NUCLEOSIDASE"/>
    <property type="match status" value="1"/>
</dbReference>
<reference evidence="8" key="1">
    <citation type="journal article" date="2011" name="Genome Res.">
        <title>Phylogeny-wide analysis of social amoeba genomes highlights ancient origins for complex intercellular communication.</title>
        <authorList>
            <person name="Heidel A.J."/>
            <person name="Lawal H.M."/>
            <person name="Felder M."/>
            <person name="Schilde C."/>
            <person name="Helps N.R."/>
            <person name="Tunggal B."/>
            <person name="Rivero F."/>
            <person name="John U."/>
            <person name="Schleicher M."/>
            <person name="Eichinger L."/>
            <person name="Platzer M."/>
            <person name="Noegel A.A."/>
            <person name="Schaap P."/>
            <person name="Gloeckner G."/>
        </authorList>
    </citation>
    <scope>NUCLEOTIDE SEQUENCE [LARGE SCALE GENOMIC DNA]</scope>
    <source>
        <strain evidence="8">SH3</strain>
    </source>
</reference>
<dbReference type="Gene3D" id="3.40.33.10">
    <property type="entry name" value="CAP"/>
    <property type="match status" value="1"/>
</dbReference>
<evidence type="ECO:0000256" key="1">
    <source>
        <dbReference type="ARBA" id="ARBA00009176"/>
    </source>
</evidence>
<feature type="domain" description="Inosine/uridine-preferring nucleoside hydrolase" evidence="6">
    <location>
        <begin position="127"/>
        <end position="420"/>
    </location>
</feature>
<dbReference type="GeneID" id="14871446"/>
<dbReference type="Pfam" id="PF00188">
    <property type="entry name" value="CAP"/>
    <property type="match status" value="1"/>
</dbReference>
<evidence type="ECO:0000313" key="8">
    <source>
        <dbReference type="Proteomes" id="UP000007797"/>
    </source>
</evidence>
<dbReference type="InterPro" id="IPR001910">
    <property type="entry name" value="Inosine/uridine_hydrolase_dom"/>
</dbReference>
<name>F4PYJ2_CACFS</name>
<dbReference type="GO" id="GO:0008477">
    <property type="term" value="F:purine nucleosidase activity"/>
    <property type="evidence" value="ECO:0007669"/>
    <property type="project" value="TreeGrafter"/>
</dbReference>
<dbReference type="Proteomes" id="UP000007797">
    <property type="component" value="Unassembled WGS sequence"/>
</dbReference>
<evidence type="ECO:0000256" key="2">
    <source>
        <dbReference type="ARBA" id="ARBA00022801"/>
    </source>
</evidence>
<evidence type="ECO:0000259" key="6">
    <source>
        <dbReference type="Pfam" id="PF01156"/>
    </source>
</evidence>
<evidence type="ECO:0000313" key="7">
    <source>
        <dbReference type="EMBL" id="EGG19258.1"/>
    </source>
</evidence>
<evidence type="ECO:0000256" key="4">
    <source>
        <dbReference type="SAM" id="MobiDB-lite"/>
    </source>
</evidence>
<feature type="region of interest" description="Disordered" evidence="4">
    <location>
        <begin position="1"/>
        <end position="34"/>
    </location>
</feature>
<dbReference type="InterPro" id="IPR023186">
    <property type="entry name" value="IUNH"/>
</dbReference>
<keyword evidence="8" id="KW-1185">Reference proteome</keyword>
<dbReference type="OrthoDB" id="432381at2759"/>
<evidence type="ECO:0000256" key="3">
    <source>
        <dbReference type="ARBA" id="ARBA00023295"/>
    </source>
</evidence>
<sequence length="580" mass="64914">MKQYNHNNTSKSHDSVVSTQQSFKKNQSNGKEENDTDTFWSFALIKNTVSIRSNYKDKDKDNKDDTVKLASLGGIEDYYFNNKKKGLRVKLIQQVEVEEEQVLKVESDEEQEQEYHSIYNNDKKERHDDAFAIMMCGHDPSLNLLGISTVVGNQTVEKTTINALRVCKFSSMEHVDIVKGAGKPVVRDALICPEIHGDTGLDSSIVIDVETKAPLPGKAINVMYEYIEKVFRETGQQTTIIATASLTNVALLFAVYPEIKEMIESVTLLGGAMTTGNIGPVAEFNIMVDPEAAKMCFESGVKIVMVPLEVSHRALIDSHIVDRIQKIGDTNFIKLCVELLKFFAENYKTMFGMEHPPLHDPLAVAHVINPSIFKTRHLRVDVECTSHLSFGQTVCDVWNMSKLPKNVHVAVEVDIDKFFDLLIDSIDKILTILYCQFTFGEELNNLVLKVDFNIQNHLKLVNDLRAAKKIPPLKLSKCLVQVAQNHANYMAKSNKLTNEDPEGGMFDRITKAGQEATNVSTGVAYGSYSDAGTVNQLNSSPSRDNMISETYTQFGVGMKQSSDGTPYWCQFYSNGQCQTK</sequence>
<dbReference type="InterPro" id="IPR014044">
    <property type="entry name" value="CAP_dom"/>
</dbReference>
<dbReference type="EMBL" id="GL883015">
    <property type="protein sequence ID" value="EGG19258.1"/>
    <property type="molecule type" value="Genomic_DNA"/>
</dbReference>
<dbReference type="GO" id="GO:0005829">
    <property type="term" value="C:cytosol"/>
    <property type="evidence" value="ECO:0007669"/>
    <property type="project" value="TreeGrafter"/>
</dbReference>
<dbReference type="AlphaFoldDB" id="F4PYJ2"/>
<comment type="similarity">
    <text evidence="1">Belongs to the IUNH family.</text>
</comment>
<dbReference type="CDD" id="cd05379">
    <property type="entry name" value="CAP_bacterial"/>
    <property type="match status" value="1"/>
</dbReference>
<accession>F4PYJ2</accession>
<dbReference type="PANTHER" id="PTHR12304">
    <property type="entry name" value="INOSINE-URIDINE PREFERRING NUCLEOSIDE HYDROLASE"/>
    <property type="match status" value="1"/>
</dbReference>
<dbReference type="Gene3D" id="3.90.245.10">
    <property type="entry name" value="Ribonucleoside hydrolase-like"/>
    <property type="match status" value="1"/>
</dbReference>